<evidence type="ECO:0000256" key="4">
    <source>
        <dbReference type="ARBA" id="ARBA00022679"/>
    </source>
</evidence>
<evidence type="ECO:0000259" key="17">
    <source>
        <dbReference type="PROSITE" id="PS50011"/>
    </source>
</evidence>
<keyword evidence="9 18" id="KW-0418">Kinase</keyword>
<feature type="binding site" evidence="15">
    <location>
        <position position="89"/>
    </location>
    <ligand>
        <name>ATP</name>
        <dbReference type="ChEBI" id="CHEBI:30616"/>
    </ligand>
</feature>
<comment type="caution">
    <text evidence="18">The sequence shown here is derived from an EMBL/GenBank/DDBJ whole genome shotgun (WGS) entry which is preliminary data.</text>
</comment>
<evidence type="ECO:0000256" key="11">
    <source>
        <dbReference type="ARBA" id="ARBA00022989"/>
    </source>
</evidence>
<keyword evidence="2 16" id="KW-0723">Serine/threonine-protein kinase</keyword>
<keyword evidence="12" id="KW-0472">Membrane</keyword>
<gene>
    <name evidence="18" type="ORF">CKAN_01775300</name>
</gene>
<dbReference type="SMART" id="SM00220">
    <property type="entry name" value="S_TKc"/>
    <property type="match status" value="1"/>
</dbReference>
<organism evidence="18 19">
    <name type="scientific">Cinnamomum micranthum f. kanehirae</name>
    <dbReference type="NCBI Taxonomy" id="337451"/>
    <lineage>
        <taxon>Eukaryota</taxon>
        <taxon>Viridiplantae</taxon>
        <taxon>Streptophyta</taxon>
        <taxon>Embryophyta</taxon>
        <taxon>Tracheophyta</taxon>
        <taxon>Spermatophyta</taxon>
        <taxon>Magnoliopsida</taxon>
        <taxon>Magnoliidae</taxon>
        <taxon>Laurales</taxon>
        <taxon>Lauraceae</taxon>
        <taxon>Cinnamomum</taxon>
    </lineage>
</organism>
<keyword evidence="14" id="KW-0325">Glycoprotein</keyword>
<keyword evidence="19" id="KW-1185">Reference proteome</keyword>
<evidence type="ECO:0000256" key="8">
    <source>
        <dbReference type="ARBA" id="ARBA00022741"/>
    </source>
</evidence>
<evidence type="ECO:0000256" key="5">
    <source>
        <dbReference type="ARBA" id="ARBA00022692"/>
    </source>
</evidence>
<dbReference type="PANTHER" id="PTHR47973">
    <property type="entry name" value="CYSTEINE-RICH RECEPTOR-LIKE PROTEIN KINASE 3"/>
    <property type="match status" value="1"/>
</dbReference>
<evidence type="ECO:0000256" key="1">
    <source>
        <dbReference type="ARBA" id="ARBA00004167"/>
    </source>
</evidence>
<keyword evidence="6" id="KW-0732">Signal</keyword>
<evidence type="ECO:0000256" key="2">
    <source>
        <dbReference type="ARBA" id="ARBA00022527"/>
    </source>
</evidence>
<evidence type="ECO:0000256" key="16">
    <source>
        <dbReference type="RuleBase" id="RU000304"/>
    </source>
</evidence>
<dbReference type="GO" id="GO:0005524">
    <property type="term" value="F:ATP binding"/>
    <property type="evidence" value="ECO:0007669"/>
    <property type="project" value="UniProtKB-UniRule"/>
</dbReference>
<dbReference type="FunFam" id="1.10.510.10:FF:000044">
    <property type="entry name" value="Putative LRR receptor-like serine/threonine-protein kinase"/>
    <property type="match status" value="1"/>
</dbReference>
<comment type="similarity">
    <text evidence="16">Belongs to the protein kinase superfamily.</text>
</comment>
<dbReference type="EMBL" id="QPKB01000007">
    <property type="protein sequence ID" value="RWR88717.1"/>
    <property type="molecule type" value="Genomic_DNA"/>
</dbReference>
<evidence type="ECO:0000256" key="6">
    <source>
        <dbReference type="ARBA" id="ARBA00022729"/>
    </source>
</evidence>
<evidence type="ECO:0000256" key="12">
    <source>
        <dbReference type="ARBA" id="ARBA00023136"/>
    </source>
</evidence>
<keyword evidence="8 15" id="KW-0547">Nucleotide-binding</keyword>
<protein>
    <submittedName>
        <fullName evidence="18">Putative serine/threonine-protein kinase</fullName>
    </submittedName>
</protein>
<evidence type="ECO:0000256" key="9">
    <source>
        <dbReference type="ARBA" id="ARBA00022777"/>
    </source>
</evidence>
<dbReference type="InterPro" id="IPR001245">
    <property type="entry name" value="Ser-Thr/Tyr_kinase_cat_dom"/>
</dbReference>
<dbReference type="InterPro" id="IPR000719">
    <property type="entry name" value="Prot_kinase_dom"/>
</dbReference>
<dbReference type="OrthoDB" id="4062651at2759"/>
<keyword evidence="11" id="KW-1133">Transmembrane helix</keyword>
<dbReference type="SUPFAM" id="SSF56112">
    <property type="entry name" value="Protein kinase-like (PK-like)"/>
    <property type="match status" value="1"/>
</dbReference>
<keyword evidence="3" id="KW-0597">Phosphoprotein</keyword>
<dbReference type="STRING" id="337451.A0A3S4PCW8"/>
<evidence type="ECO:0000256" key="10">
    <source>
        <dbReference type="ARBA" id="ARBA00022840"/>
    </source>
</evidence>
<accession>A0A3S4PCW8</accession>
<dbReference type="CDD" id="cd14066">
    <property type="entry name" value="STKc_IRAK"/>
    <property type="match status" value="1"/>
</dbReference>
<comment type="subcellular location">
    <subcellularLocation>
        <location evidence="1">Membrane</location>
        <topology evidence="1">Single-pass membrane protein</topology>
    </subcellularLocation>
</comment>
<dbReference type="PROSITE" id="PS00108">
    <property type="entry name" value="PROTEIN_KINASE_ST"/>
    <property type="match status" value="1"/>
</dbReference>
<evidence type="ECO:0000256" key="15">
    <source>
        <dbReference type="PROSITE-ProRule" id="PRU10141"/>
    </source>
</evidence>
<dbReference type="Gene3D" id="1.10.510.10">
    <property type="entry name" value="Transferase(Phosphotransferase) domain 1"/>
    <property type="match status" value="1"/>
</dbReference>
<dbReference type="InterPro" id="IPR052059">
    <property type="entry name" value="CR_Ser/Thr_kinase"/>
</dbReference>
<keyword evidence="7" id="KW-0677">Repeat</keyword>
<evidence type="ECO:0000313" key="18">
    <source>
        <dbReference type="EMBL" id="RWR88717.1"/>
    </source>
</evidence>
<dbReference type="Pfam" id="PF07714">
    <property type="entry name" value="PK_Tyr_Ser-Thr"/>
    <property type="match status" value="1"/>
</dbReference>
<dbReference type="PROSITE" id="PS00107">
    <property type="entry name" value="PROTEIN_KINASE_ATP"/>
    <property type="match status" value="1"/>
</dbReference>
<keyword evidence="13" id="KW-0675">Receptor</keyword>
<dbReference type="InterPro" id="IPR011009">
    <property type="entry name" value="Kinase-like_dom_sf"/>
</dbReference>
<dbReference type="Proteomes" id="UP000283530">
    <property type="component" value="Unassembled WGS sequence"/>
</dbReference>
<evidence type="ECO:0000256" key="13">
    <source>
        <dbReference type="ARBA" id="ARBA00023170"/>
    </source>
</evidence>
<feature type="domain" description="Protein kinase" evidence="17">
    <location>
        <begin position="61"/>
        <end position="353"/>
    </location>
</feature>
<evidence type="ECO:0000256" key="7">
    <source>
        <dbReference type="ARBA" id="ARBA00022737"/>
    </source>
</evidence>
<dbReference type="FunFam" id="3.30.200.20:FF:000225">
    <property type="entry name" value="cold-responsive protein kinase 1"/>
    <property type="match status" value="1"/>
</dbReference>
<dbReference type="GO" id="GO:0004674">
    <property type="term" value="F:protein serine/threonine kinase activity"/>
    <property type="evidence" value="ECO:0007669"/>
    <property type="project" value="UniProtKB-KW"/>
</dbReference>
<keyword evidence="4" id="KW-0808">Transferase</keyword>
<proteinExistence type="inferred from homology"/>
<evidence type="ECO:0000313" key="19">
    <source>
        <dbReference type="Proteomes" id="UP000283530"/>
    </source>
</evidence>
<evidence type="ECO:0000256" key="14">
    <source>
        <dbReference type="ARBA" id="ARBA00023180"/>
    </source>
</evidence>
<dbReference type="Gene3D" id="3.30.200.20">
    <property type="entry name" value="Phosphorylase Kinase, domain 1"/>
    <property type="match status" value="1"/>
</dbReference>
<keyword evidence="10 15" id="KW-0067">ATP-binding</keyword>
<keyword evidence="5" id="KW-0812">Transmembrane</keyword>
<dbReference type="InterPro" id="IPR017441">
    <property type="entry name" value="Protein_kinase_ATP_BS"/>
</dbReference>
<dbReference type="InterPro" id="IPR008271">
    <property type="entry name" value="Ser/Thr_kinase_AS"/>
</dbReference>
<evidence type="ECO:0000256" key="3">
    <source>
        <dbReference type="ARBA" id="ARBA00022553"/>
    </source>
</evidence>
<dbReference type="GO" id="GO:0016020">
    <property type="term" value="C:membrane"/>
    <property type="evidence" value="ECO:0007669"/>
    <property type="project" value="UniProtKB-SubCell"/>
</dbReference>
<dbReference type="AlphaFoldDB" id="A0A3S4PCW8"/>
<reference evidence="18 19" key="1">
    <citation type="journal article" date="2019" name="Nat. Plants">
        <title>Stout camphor tree genome fills gaps in understanding of flowering plant genome evolution.</title>
        <authorList>
            <person name="Chaw S.M."/>
            <person name="Liu Y.C."/>
            <person name="Wu Y.W."/>
            <person name="Wang H.Y."/>
            <person name="Lin C.I."/>
            <person name="Wu C.S."/>
            <person name="Ke H.M."/>
            <person name="Chang L.Y."/>
            <person name="Hsu C.Y."/>
            <person name="Yang H.T."/>
            <person name="Sudianto E."/>
            <person name="Hsu M.H."/>
            <person name="Wu K.P."/>
            <person name="Wang L.N."/>
            <person name="Leebens-Mack J.H."/>
            <person name="Tsai I.J."/>
        </authorList>
    </citation>
    <scope>NUCLEOTIDE SEQUENCE [LARGE SCALE GENOMIC DNA]</scope>
    <source>
        <strain evidence="19">cv. Chaw 1501</strain>
        <tissue evidence="18">Young leaves</tissue>
    </source>
</reference>
<sequence>MEPQERKRDEMALNGVLLRTKKNVASSNVELLIDYFPSDNSIIENVTFYSYKDLRTATKDFNLANKIGEGGFGSVYKGRLKGGQVVAVKVLSAESRQGVREFLTELRVISDVEHENLVKLHGCCVEENNRILVYGYLENNSLAHTLLDRGHDNIQFSWKTRSKISIGVARGLEYLHEKHILHRDIKASNILLDRDLTPKISDFGLAKLLPSNVTHVSTRVAGTIGYLAPEYAIRGQVTRKSDIYSFGVLLLEIVSGRCNTDTRLPVEEQFLLEKNDVLANSFDMPGVILLQTWELFERRELVIMVDPALNGDYDAEEACRFLKIALLCTQDSPKLRPSMSTIVKMLMGKEEVVDEKVTKPGLISDFMDLKVRPPKGAPGMNMMSYNTSAGTENNSGSSSANNTSYGFATFTALSDRSD</sequence>
<name>A0A3S4PCW8_9MAGN</name>
<dbReference type="PROSITE" id="PS50011">
    <property type="entry name" value="PROTEIN_KINASE_DOM"/>
    <property type="match status" value="1"/>
</dbReference>